<feature type="compositionally biased region" description="Basic and acidic residues" evidence="1">
    <location>
        <begin position="783"/>
        <end position="802"/>
    </location>
</feature>
<dbReference type="PANTHER" id="PTHR14905:SF7">
    <property type="entry name" value="VON WILLEBRAND FACTOR A DOMAIN-CONTAINING PROTEIN 7"/>
    <property type="match status" value="1"/>
</dbReference>
<feature type="region of interest" description="Disordered" evidence="1">
    <location>
        <begin position="580"/>
        <end position="944"/>
    </location>
</feature>
<name>F4RGY0_MELLP</name>
<evidence type="ECO:0000313" key="3">
    <source>
        <dbReference type="EMBL" id="EGG08407.1"/>
    </source>
</evidence>
<keyword evidence="2" id="KW-0812">Transmembrane</keyword>
<dbReference type="Pfam" id="PF07217">
    <property type="entry name" value="Het-C"/>
    <property type="match status" value="1"/>
</dbReference>
<feature type="compositionally biased region" description="Polar residues" evidence="1">
    <location>
        <begin position="618"/>
        <end position="629"/>
    </location>
</feature>
<feature type="compositionally biased region" description="Basic and acidic residues" evidence="1">
    <location>
        <begin position="630"/>
        <end position="640"/>
    </location>
</feature>
<evidence type="ECO:0008006" key="5">
    <source>
        <dbReference type="Google" id="ProtNLM"/>
    </source>
</evidence>
<feature type="compositionally biased region" description="Low complexity" evidence="1">
    <location>
        <begin position="709"/>
        <end position="726"/>
    </location>
</feature>
<feature type="transmembrane region" description="Helical" evidence="2">
    <location>
        <begin position="14"/>
        <end position="35"/>
    </location>
</feature>
<reference evidence="4" key="1">
    <citation type="journal article" date="2011" name="Proc. Natl. Acad. Sci. U.S.A.">
        <title>Obligate biotrophy features unraveled by the genomic analysis of rust fungi.</title>
        <authorList>
            <person name="Duplessis S."/>
            <person name="Cuomo C.A."/>
            <person name="Lin Y.-C."/>
            <person name="Aerts A."/>
            <person name="Tisserant E."/>
            <person name="Veneault-Fourrey C."/>
            <person name="Joly D.L."/>
            <person name="Hacquard S."/>
            <person name="Amselem J."/>
            <person name="Cantarel B.L."/>
            <person name="Chiu R."/>
            <person name="Coutinho P.M."/>
            <person name="Feau N."/>
            <person name="Field M."/>
            <person name="Frey P."/>
            <person name="Gelhaye E."/>
            <person name="Goldberg J."/>
            <person name="Grabherr M.G."/>
            <person name="Kodira C.D."/>
            <person name="Kohler A."/>
            <person name="Kuees U."/>
            <person name="Lindquist E.A."/>
            <person name="Lucas S.M."/>
            <person name="Mago R."/>
            <person name="Mauceli E."/>
            <person name="Morin E."/>
            <person name="Murat C."/>
            <person name="Pangilinan J.L."/>
            <person name="Park R."/>
            <person name="Pearson M."/>
            <person name="Quesneville H."/>
            <person name="Rouhier N."/>
            <person name="Sakthikumar S."/>
            <person name="Salamov A.A."/>
            <person name="Schmutz J."/>
            <person name="Selles B."/>
            <person name="Shapiro H."/>
            <person name="Tanguay P."/>
            <person name="Tuskan G.A."/>
            <person name="Henrissat B."/>
            <person name="Van de Peer Y."/>
            <person name="Rouze P."/>
            <person name="Ellis J.G."/>
            <person name="Dodds P.N."/>
            <person name="Schein J.E."/>
            <person name="Zhong S."/>
            <person name="Hamelin R.C."/>
            <person name="Grigoriev I.V."/>
            <person name="Szabo L.J."/>
            <person name="Martin F."/>
        </authorList>
    </citation>
    <scope>NUCLEOTIDE SEQUENCE [LARGE SCALE GENOMIC DNA]</scope>
    <source>
        <strain evidence="4">98AG31 / pathotype 3-4-7</strain>
    </source>
</reference>
<sequence>MSFVRSYSNASPTWLYPLFFIGLIVCLPGVSAFGSGKIPDAAYLKGKAWRHGDIDDVLEGLVKVAGQGGGAIIGAIASAFFNSGSGEGRGRARGGKKFSGLDVKRVYFGNWLRDLSQVCDIAGFKAMTAESLVICIMTMGFLTFGYATKEFQVTRERLSVYLLTEHIDNPKGYGEGEDPQSYDRRLRPRVDEDRELQIDERNGMKKYIASDHEEFDTSTKCIRRTFQKCIQIGREARAENNQDKEHESFRLLGTGLHTLEDFSAHSNWCELALQKLGHKQVFAHVGENVRVNSPDGPVPPLVTGTFAGADFCFSMLGEASDKLSSASIADLTAQMDEAQNQNKQSDGGRFEFIKSILSKLPLGGSNGDTTVNDDLDQMNQKKKAFDLDGRIDQLAPEQLQQQLWDIFVIRDNLMRRIEELIEGVPGLGELLENLSLALTQYIMITIDPYVRPILMQASTAIGEGSQAVISGNDQWTVFNDPNASDPTHSVLAKDHFSNILNDPAGNISVIIVKHTVNLIVDAWSNNDDPDRVIDQILEAIHHPNYASQNSDIQMQMMKYMQKWLDGMDVDDRELTLKSLTKDSVRNHRNQRKTTEDGSDPRIGSGGASNAHAHSSIGQSQTSYNANQSRPEGRNQAHERPSYQMDDGSASNEFNSRSSYSTSQPARSSQYNQHASSGAYTRNPQGANANLYQSDQGGFRRTQQTDRPSGNQGYDGDIQGDGYQQNQSAGFARHGSGQVDSSQDELRSSQQTHRPLRNQGYDGDTQGNEYQQYQSEGFGRHGSRHVDSSRFDQRNDHENERTNRVSYNQGGLDESSYEGQRHGAREHTEDDYQTNRQSEYPGRSHQTQARDDEYDTNNGGSYREARHTAQYGDAQQEYNSGNRSHHGESRYKNPGEYSQDQDRSASRDRNEYRERDDSSREDYERQNDYGMGRLNMDDSSRSRYE</sequence>
<dbReference type="RefSeq" id="XP_007408605.1">
    <property type="nucleotide sequence ID" value="XM_007408543.1"/>
</dbReference>
<evidence type="ECO:0000256" key="2">
    <source>
        <dbReference type="SAM" id="Phobius"/>
    </source>
</evidence>
<dbReference type="InterPro" id="IPR010816">
    <property type="entry name" value="Het-C"/>
</dbReference>
<dbReference type="PANTHER" id="PTHR14905">
    <property type="entry name" value="NG37"/>
    <property type="match status" value="1"/>
</dbReference>
<keyword evidence="2" id="KW-1133">Transmembrane helix</keyword>
<dbReference type="VEuPathDB" id="FungiDB:MELLADRAFT_71466"/>
<organism evidence="4">
    <name type="scientific">Melampsora larici-populina (strain 98AG31 / pathotype 3-4-7)</name>
    <name type="common">Poplar leaf rust fungus</name>
    <dbReference type="NCBI Taxonomy" id="747676"/>
    <lineage>
        <taxon>Eukaryota</taxon>
        <taxon>Fungi</taxon>
        <taxon>Dikarya</taxon>
        <taxon>Basidiomycota</taxon>
        <taxon>Pucciniomycotina</taxon>
        <taxon>Pucciniomycetes</taxon>
        <taxon>Pucciniales</taxon>
        <taxon>Melampsoraceae</taxon>
        <taxon>Melampsora</taxon>
    </lineage>
</organism>
<feature type="compositionally biased region" description="Basic and acidic residues" evidence="1">
    <location>
        <begin position="899"/>
        <end position="926"/>
    </location>
</feature>
<gene>
    <name evidence="3" type="ORF">MELLADRAFT_71466</name>
</gene>
<feature type="transmembrane region" description="Helical" evidence="2">
    <location>
        <begin position="131"/>
        <end position="148"/>
    </location>
</feature>
<dbReference type="KEGG" id="mlr:MELLADRAFT_71466"/>
<proteinExistence type="predicted"/>
<dbReference type="EMBL" id="GL883101">
    <property type="protein sequence ID" value="EGG08407.1"/>
    <property type="molecule type" value="Genomic_DNA"/>
</dbReference>
<keyword evidence="4" id="KW-1185">Reference proteome</keyword>
<evidence type="ECO:0000256" key="1">
    <source>
        <dbReference type="SAM" id="MobiDB-lite"/>
    </source>
</evidence>
<dbReference type="InParanoid" id="F4RGY0"/>
<dbReference type="AlphaFoldDB" id="F4RGY0"/>
<dbReference type="InterPro" id="IPR052577">
    <property type="entry name" value="VWA7"/>
</dbReference>
<feature type="compositionally biased region" description="Basic and acidic residues" evidence="1">
    <location>
        <begin position="934"/>
        <end position="944"/>
    </location>
</feature>
<feature type="compositionally biased region" description="Polar residues" evidence="1">
    <location>
        <begin position="764"/>
        <end position="774"/>
    </location>
</feature>
<accession>F4RGY0</accession>
<feature type="compositionally biased region" description="Polar residues" evidence="1">
    <location>
        <begin position="648"/>
        <end position="708"/>
    </location>
</feature>
<evidence type="ECO:0000313" key="4">
    <source>
        <dbReference type="Proteomes" id="UP000001072"/>
    </source>
</evidence>
<dbReference type="STRING" id="747676.F4RGY0"/>
<dbReference type="eggNOG" id="ENOG502QQHJ">
    <property type="taxonomic scope" value="Eukaryota"/>
</dbReference>
<dbReference type="GeneID" id="18931828"/>
<feature type="compositionally biased region" description="Low complexity" evidence="1">
    <location>
        <begin position="607"/>
        <end position="617"/>
    </location>
</feature>
<keyword evidence="2" id="KW-0472">Membrane</keyword>
<dbReference type="Proteomes" id="UP000001072">
    <property type="component" value="Unassembled WGS sequence"/>
</dbReference>
<feature type="compositionally biased region" description="Basic and acidic residues" evidence="1">
    <location>
        <begin position="818"/>
        <end position="829"/>
    </location>
</feature>
<dbReference type="HOGENOM" id="CLU_010063_2_0_1"/>
<protein>
    <recommendedName>
        <fullName evidence="5">Het-C-domain-containing protein</fullName>
    </recommendedName>
</protein>
<dbReference type="OrthoDB" id="2506204at2759"/>